<proteinExistence type="predicted"/>
<feature type="region of interest" description="Disordered" evidence="1">
    <location>
        <begin position="1"/>
        <end position="43"/>
    </location>
</feature>
<dbReference type="InterPro" id="IPR001296">
    <property type="entry name" value="Glyco_trans_1"/>
</dbReference>
<dbReference type="InterPro" id="IPR011990">
    <property type="entry name" value="TPR-like_helical_dom_sf"/>
</dbReference>
<evidence type="ECO:0000256" key="1">
    <source>
        <dbReference type="SAM" id="MobiDB-lite"/>
    </source>
</evidence>
<dbReference type="InterPro" id="IPR028098">
    <property type="entry name" value="Glyco_trans_4-like_N"/>
</dbReference>
<dbReference type="Pfam" id="PF13439">
    <property type="entry name" value="Glyco_transf_4"/>
    <property type="match status" value="1"/>
</dbReference>
<dbReference type="CDD" id="cd03811">
    <property type="entry name" value="GT4_GT28_WabH-like"/>
    <property type="match status" value="1"/>
</dbReference>
<evidence type="ECO:0000313" key="4">
    <source>
        <dbReference type="EMBL" id="OZI62041.1"/>
    </source>
</evidence>
<dbReference type="RefSeq" id="WP_094843426.1">
    <property type="nucleotide sequence ID" value="NZ_NEVS01000004.1"/>
</dbReference>
<keyword evidence="5" id="KW-1185">Reference proteome</keyword>
<dbReference type="Proteomes" id="UP000215767">
    <property type="component" value="Unassembled WGS sequence"/>
</dbReference>
<feature type="domain" description="Glycosyltransferase subfamily 4-like N-terminal" evidence="3">
    <location>
        <begin position="366"/>
        <end position="489"/>
    </location>
</feature>
<feature type="domain" description="Glycosyl transferase family 1" evidence="2">
    <location>
        <begin position="518"/>
        <end position="654"/>
    </location>
</feature>
<sequence>MSARARPSRRRAARPAEEAAQRQEVTPASPQPDSGPPDDTPPLQSVQAQLEQIVAASARVQIAQGNLARAEALARDHLTDPKVRFLLLRLKEAAGLNEGMFEQWSALLNECPDDLQIVRYSATRLVRDRHVDEALALVDRHIPESDDNPDLMLARAKLLGDIRAHEQSDALFSRLIARHGDRNVRVEFAKRLRKRGLLADAYETIKPVLHLLAPGSKAAELASTLTSDYEFYREFEEAEELAGKDIRIVSMKHAILHFKNRQVEDTEPENTVSIALVTGSLGPGGAERQLTRLAGELHRMAKSADRLPAFMRVKPEKVEVLVKQHTEPSGSAKKQGLDFFLPVLADAQIPVTEINGLPAISTSHQPVEDPRLTRLLEQLPPPVHYGVTRLAPLLRANRFDVVSLWQDGTCLFGALAALLAGVPTIHLVFRGLPPNIRKDRFREEYPVLYQALAQIPGVHFVSNSRTAAQEYAKWLGIPIVRFHILYNGVPELATGASPKDEEKWKAFEACTADATETIGGVFRLEPDKRPQLWLKLAAQYLKRRPQARFFIVGDGRLQDNMAALAQELQVTDRLLFVGLSNHVGYWYSRMDAKVLLSRYEGLPNVLIEAQLQGVPVVSTPAGGAGECFVENVTGHLLSDLEHPDLNEACEKIESLVDLTRGNEVLKQHSRQRARELFSLNAMLDKFLSLCVSVLGASRSDERVGIGAMRLREA</sequence>
<feature type="compositionally biased region" description="Pro residues" evidence="1">
    <location>
        <begin position="29"/>
        <end position="40"/>
    </location>
</feature>
<dbReference type="Gene3D" id="1.25.40.10">
    <property type="entry name" value="Tetratricopeptide repeat domain"/>
    <property type="match status" value="1"/>
</dbReference>
<dbReference type="AlphaFoldDB" id="A0A261UK78"/>
<accession>A0A261UK78</accession>
<dbReference type="SUPFAM" id="SSF53756">
    <property type="entry name" value="UDP-Glycosyltransferase/glycogen phosphorylase"/>
    <property type="match status" value="1"/>
</dbReference>
<keyword evidence="4" id="KW-0808">Transferase</keyword>
<gene>
    <name evidence="4" type="ORF">CAL28_22700</name>
</gene>
<dbReference type="Pfam" id="PF00534">
    <property type="entry name" value="Glycos_transf_1"/>
    <property type="match status" value="1"/>
</dbReference>
<dbReference type="NCBIfam" id="NF011726">
    <property type="entry name" value="PRK15179.1"/>
    <property type="match status" value="1"/>
</dbReference>
<evidence type="ECO:0000259" key="3">
    <source>
        <dbReference type="Pfam" id="PF13439"/>
    </source>
</evidence>
<name>A0A261UK78_9BORD</name>
<dbReference type="GO" id="GO:0016757">
    <property type="term" value="F:glycosyltransferase activity"/>
    <property type="evidence" value="ECO:0007669"/>
    <property type="project" value="InterPro"/>
</dbReference>
<protein>
    <submittedName>
        <fullName evidence="4">Glycosyl transferase</fullName>
    </submittedName>
</protein>
<evidence type="ECO:0000313" key="5">
    <source>
        <dbReference type="Proteomes" id="UP000215767"/>
    </source>
</evidence>
<feature type="compositionally biased region" description="Basic residues" evidence="1">
    <location>
        <begin position="1"/>
        <end position="13"/>
    </location>
</feature>
<reference evidence="5" key="1">
    <citation type="submission" date="2017-05" db="EMBL/GenBank/DDBJ databases">
        <title>Complete and WGS of Bordetella genogroups.</title>
        <authorList>
            <person name="Spilker T."/>
            <person name="Lipuma J."/>
        </authorList>
    </citation>
    <scope>NUCLEOTIDE SEQUENCE [LARGE SCALE GENOMIC DNA]</scope>
    <source>
        <strain evidence="5">AU8856</strain>
    </source>
</reference>
<dbReference type="PANTHER" id="PTHR12526">
    <property type="entry name" value="GLYCOSYLTRANSFERASE"/>
    <property type="match status" value="1"/>
</dbReference>
<evidence type="ECO:0000259" key="2">
    <source>
        <dbReference type="Pfam" id="PF00534"/>
    </source>
</evidence>
<dbReference type="EMBL" id="NEVS01000004">
    <property type="protein sequence ID" value="OZI62041.1"/>
    <property type="molecule type" value="Genomic_DNA"/>
</dbReference>
<dbReference type="OrthoDB" id="9813211at2"/>
<dbReference type="Gene3D" id="3.40.50.2000">
    <property type="entry name" value="Glycogen Phosphorylase B"/>
    <property type="match status" value="2"/>
</dbReference>
<organism evidence="4 5">
    <name type="scientific">Bordetella genomosp. 11</name>
    <dbReference type="NCBI Taxonomy" id="1416808"/>
    <lineage>
        <taxon>Bacteria</taxon>
        <taxon>Pseudomonadati</taxon>
        <taxon>Pseudomonadota</taxon>
        <taxon>Betaproteobacteria</taxon>
        <taxon>Burkholderiales</taxon>
        <taxon>Alcaligenaceae</taxon>
        <taxon>Bordetella</taxon>
    </lineage>
</organism>
<comment type="caution">
    <text evidence="4">The sequence shown here is derived from an EMBL/GenBank/DDBJ whole genome shotgun (WGS) entry which is preliminary data.</text>
</comment>